<sequence length="237" mass="27445">MKQMKMIRKLKTYKHALWFLLYSAFYMTAFSAVEKAGHVHYHVIHTWLDEQIPFCRFFIIPYFLWFGFIGAAVTWFIMCCKNRDEYYKLITMLMMGMTIFIVVSVVYPNRLDLRPAQVEGNDIFAILCRYLYRTDTPTNVLPSIHVYNSMAVCYAVNANETLRRKKWVIAGTDVLTLLIVLSTMFLKQHSVIDVTTGMVMSVVLQVICDHIFETEPERAGADARIYSSKQGESGSRA</sequence>
<dbReference type="RefSeq" id="WP_154526275.1">
    <property type="nucleotide sequence ID" value="NZ_JAQYJL010000029.1"/>
</dbReference>
<keyword evidence="1" id="KW-0812">Transmembrane</keyword>
<organism evidence="3 4">
    <name type="scientific">Porcincola intestinalis</name>
    <dbReference type="NCBI Taxonomy" id="2606632"/>
    <lineage>
        <taxon>Bacteria</taxon>
        <taxon>Bacillati</taxon>
        <taxon>Bacillota</taxon>
        <taxon>Clostridia</taxon>
        <taxon>Lachnospirales</taxon>
        <taxon>Lachnospiraceae</taxon>
        <taxon>Porcincola</taxon>
    </lineage>
</organism>
<reference evidence="3 4" key="1">
    <citation type="submission" date="2019-08" db="EMBL/GenBank/DDBJ databases">
        <title>In-depth cultivation of the pig gut microbiome towards novel bacterial diversity and tailored functional studies.</title>
        <authorList>
            <person name="Wylensek D."/>
            <person name="Hitch T.C.A."/>
            <person name="Clavel T."/>
        </authorList>
    </citation>
    <scope>NUCLEOTIDE SEQUENCE [LARGE SCALE GENOMIC DNA]</scope>
    <source>
        <strain evidence="3 4">Oil+RF-744-WCA-WT-11</strain>
    </source>
</reference>
<protein>
    <submittedName>
        <fullName evidence="3">Phosphatase PAP2 family protein</fullName>
    </submittedName>
</protein>
<dbReference type="AlphaFoldDB" id="A0A6L5X7R6"/>
<evidence type="ECO:0000313" key="3">
    <source>
        <dbReference type="EMBL" id="MSS15435.1"/>
    </source>
</evidence>
<name>A0A6L5X7R6_9FIRM</name>
<dbReference type="InterPro" id="IPR036938">
    <property type="entry name" value="PAP2/HPO_sf"/>
</dbReference>
<evidence type="ECO:0000259" key="2">
    <source>
        <dbReference type="Pfam" id="PF01569"/>
    </source>
</evidence>
<feature type="domain" description="Phosphatidic acid phosphatase type 2/haloperoxidase" evidence="2">
    <location>
        <begin position="138"/>
        <end position="211"/>
    </location>
</feature>
<feature type="transmembrane region" description="Helical" evidence="1">
    <location>
        <begin position="56"/>
        <end position="77"/>
    </location>
</feature>
<dbReference type="InterPro" id="IPR000326">
    <property type="entry name" value="PAP2/HPO"/>
</dbReference>
<accession>A0A6L5X7R6</accession>
<dbReference type="SUPFAM" id="SSF48317">
    <property type="entry name" value="Acid phosphatase/Vanadium-dependent haloperoxidase"/>
    <property type="match status" value="1"/>
</dbReference>
<keyword evidence="4" id="KW-1185">Reference proteome</keyword>
<gene>
    <name evidence="3" type="ORF">FYJ35_10375</name>
</gene>
<evidence type="ECO:0000256" key="1">
    <source>
        <dbReference type="SAM" id="Phobius"/>
    </source>
</evidence>
<dbReference type="EMBL" id="VULZ01000011">
    <property type="protein sequence ID" value="MSS15435.1"/>
    <property type="molecule type" value="Genomic_DNA"/>
</dbReference>
<feature type="transmembrane region" description="Helical" evidence="1">
    <location>
        <begin position="89"/>
        <end position="107"/>
    </location>
</feature>
<dbReference type="Pfam" id="PF01569">
    <property type="entry name" value="PAP2"/>
    <property type="match status" value="1"/>
</dbReference>
<evidence type="ECO:0000313" key="4">
    <source>
        <dbReference type="Proteomes" id="UP000481852"/>
    </source>
</evidence>
<keyword evidence="1" id="KW-1133">Transmembrane helix</keyword>
<proteinExistence type="predicted"/>
<keyword evidence="1" id="KW-0472">Membrane</keyword>
<comment type="caution">
    <text evidence="3">The sequence shown here is derived from an EMBL/GenBank/DDBJ whole genome shotgun (WGS) entry which is preliminary data.</text>
</comment>
<dbReference type="Proteomes" id="UP000481852">
    <property type="component" value="Unassembled WGS sequence"/>
</dbReference>
<feature type="transmembrane region" description="Helical" evidence="1">
    <location>
        <begin position="167"/>
        <end position="186"/>
    </location>
</feature>